<dbReference type="PANTHER" id="PTHR34478:SF1">
    <property type="entry name" value="PROTEIN LEMA"/>
    <property type="match status" value="1"/>
</dbReference>
<evidence type="ECO:0000313" key="6">
    <source>
        <dbReference type="EMBL" id="MBP1853898.1"/>
    </source>
</evidence>
<evidence type="ECO:0000313" key="7">
    <source>
        <dbReference type="Proteomes" id="UP000767291"/>
    </source>
</evidence>
<dbReference type="InterPro" id="IPR007156">
    <property type="entry name" value="MamQ_LemA"/>
</dbReference>
<comment type="caution">
    <text evidence="6">The sequence shown here is derived from an EMBL/GenBank/DDBJ whole genome shotgun (WGS) entry which is preliminary data.</text>
</comment>
<evidence type="ECO:0000256" key="1">
    <source>
        <dbReference type="ARBA" id="ARBA00004167"/>
    </source>
</evidence>
<dbReference type="Gene3D" id="1.20.1440.20">
    <property type="entry name" value="LemA-like domain"/>
    <property type="match status" value="1"/>
</dbReference>
<comment type="subcellular location">
    <subcellularLocation>
        <location evidence="1">Membrane</location>
        <topology evidence="1">Single-pass membrane protein</topology>
    </subcellularLocation>
</comment>
<gene>
    <name evidence="6" type="ORF">J2Z43_000288</name>
</gene>
<dbReference type="InterPro" id="IPR023353">
    <property type="entry name" value="LemA-like_dom_sf"/>
</dbReference>
<dbReference type="Pfam" id="PF04011">
    <property type="entry name" value="LemA"/>
    <property type="match status" value="1"/>
</dbReference>
<comment type="similarity">
    <text evidence="2">Belongs to the LemA family.</text>
</comment>
<accession>A0ABS4E7L6</accession>
<protein>
    <submittedName>
        <fullName evidence="6">LemA protein</fullName>
    </submittedName>
</protein>
<evidence type="ECO:0000256" key="5">
    <source>
        <dbReference type="ARBA" id="ARBA00023136"/>
    </source>
</evidence>
<evidence type="ECO:0000256" key="3">
    <source>
        <dbReference type="ARBA" id="ARBA00022692"/>
    </source>
</evidence>
<dbReference type="PANTHER" id="PTHR34478">
    <property type="entry name" value="PROTEIN LEMA"/>
    <property type="match status" value="1"/>
</dbReference>
<organism evidence="6 7">
    <name type="scientific">Metaclostridioides mangenotii</name>
    <dbReference type="NCBI Taxonomy" id="1540"/>
    <lineage>
        <taxon>Bacteria</taxon>
        <taxon>Bacillati</taxon>
        <taxon>Bacillota</taxon>
        <taxon>Clostridia</taxon>
        <taxon>Peptostreptococcales</taxon>
        <taxon>Peptostreptococcaceae</taxon>
        <taxon>Metaclostridioides</taxon>
    </lineage>
</organism>
<evidence type="ECO:0000256" key="2">
    <source>
        <dbReference type="ARBA" id="ARBA00008854"/>
    </source>
</evidence>
<proteinExistence type="inferred from homology"/>
<keyword evidence="7" id="KW-1185">Reference proteome</keyword>
<dbReference type="SUPFAM" id="SSF140478">
    <property type="entry name" value="LemA-like"/>
    <property type="match status" value="1"/>
</dbReference>
<dbReference type="Proteomes" id="UP000767291">
    <property type="component" value="Unassembled WGS sequence"/>
</dbReference>
<keyword evidence="4" id="KW-1133">Transmembrane helix</keyword>
<sequence length="181" mass="20947">MLIIIIVLIAVIVFWLIASYNGFIKLKNRLEEAFSTMDVYLKKRYDLIPNLVETVKGYTKHESETLEKVIQARNFAMNATSIDDKISNEKSLQSTLSHLFALSESYPDLKANTNFITMQNDLKSMEGEIANARKYYNAIVREFNTKCESFPSNIIASIFKFKKQPLFEIEESHRDNIKISF</sequence>
<name>A0ABS4E7L6_9FIRM</name>
<keyword evidence="5" id="KW-0472">Membrane</keyword>
<evidence type="ECO:0000256" key="4">
    <source>
        <dbReference type="ARBA" id="ARBA00022989"/>
    </source>
</evidence>
<keyword evidence="3" id="KW-0812">Transmembrane</keyword>
<dbReference type="EMBL" id="JAGGJX010000001">
    <property type="protein sequence ID" value="MBP1853898.1"/>
    <property type="molecule type" value="Genomic_DNA"/>
</dbReference>
<reference evidence="6 7" key="1">
    <citation type="submission" date="2021-03" db="EMBL/GenBank/DDBJ databases">
        <title>Genomic Encyclopedia of Type Strains, Phase IV (KMG-IV): sequencing the most valuable type-strain genomes for metagenomic binning, comparative biology and taxonomic classification.</title>
        <authorList>
            <person name="Goeker M."/>
        </authorList>
    </citation>
    <scope>NUCLEOTIDE SEQUENCE [LARGE SCALE GENOMIC DNA]</scope>
    <source>
        <strain evidence="6 7">DSM 1289</strain>
    </source>
</reference>
<dbReference type="RefSeq" id="WP_209455513.1">
    <property type="nucleotide sequence ID" value="NZ_BAAACS010000017.1"/>
</dbReference>